<proteinExistence type="predicted"/>
<reference evidence="1 2" key="2">
    <citation type="journal article" date="2022" name="Mol. Ecol. Resour.">
        <title>The genomes of chicory, endive, great burdock and yacon provide insights into Asteraceae paleo-polyploidization history and plant inulin production.</title>
        <authorList>
            <person name="Fan W."/>
            <person name="Wang S."/>
            <person name="Wang H."/>
            <person name="Wang A."/>
            <person name="Jiang F."/>
            <person name="Liu H."/>
            <person name="Zhao H."/>
            <person name="Xu D."/>
            <person name="Zhang Y."/>
        </authorList>
    </citation>
    <scope>NUCLEOTIDE SEQUENCE [LARGE SCALE GENOMIC DNA]</scope>
    <source>
        <strain evidence="2">cv. Punajuju</strain>
        <tissue evidence="1">Leaves</tissue>
    </source>
</reference>
<keyword evidence="2" id="KW-1185">Reference proteome</keyword>
<accession>A0ACB8Z0V3</accession>
<evidence type="ECO:0000313" key="1">
    <source>
        <dbReference type="EMBL" id="KAI3689905.1"/>
    </source>
</evidence>
<name>A0ACB8Z0V3_CICIN</name>
<protein>
    <submittedName>
        <fullName evidence="1">Uncharacterized protein</fullName>
    </submittedName>
</protein>
<comment type="caution">
    <text evidence="1">The sequence shown here is derived from an EMBL/GenBank/DDBJ whole genome shotgun (WGS) entry which is preliminary data.</text>
</comment>
<dbReference type="EMBL" id="CM042017">
    <property type="protein sequence ID" value="KAI3689905.1"/>
    <property type="molecule type" value="Genomic_DNA"/>
</dbReference>
<dbReference type="Proteomes" id="UP001055811">
    <property type="component" value="Linkage Group LG09"/>
</dbReference>
<organism evidence="1 2">
    <name type="scientific">Cichorium intybus</name>
    <name type="common">Chicory</name>
    <dbReference type="NCBI Taxonomy" id="13427"/>
    <lineage>
        <taxon>Eukaryota</taxon>
        <taxon>Viridiplantae</taxon>
        <taxon>Streptophyta</taxon>
        <taxon>Embryophyta</taxon>
        <taxon>Tracheophyta</taxon>
        <taxon>Spermatophyta</taxon>
        <taxon>Magnoliopsida</taxon>
        <taxon>eudicotyledons</taxon>
        <taxon>Gunneridae</taxon>
        <taxon>Pentapetalae</taxon>
        <taxon>asterids</taxon>
        <taxon>campanulids</taxon>
        <taxon>Asterales</taxon>
        <taxon>Asteraceae</taxon>
        <taxon>Cichorioideae</taxon>
        <taxon>Cichorieae</taxon>
        <taxon>Cichoriinae</taxon>
        <taxon>Cichorium</taxon>
    </lineage>
</organism>
<evidence type="ECO:0000313" key="2">
    <source>
        <dbReference type="Proteomes" id="UP001055811"/>
    </source>
</evidence>
<reference evidence="2" key="1">
    <citation type="journal article" date="2022" name="Mol. Ecol. Resour.">
        <title>The genomes of chicory, endive, great burdock and yacon provide insights into Asteraceae palaeo-polyploidization history and plant inulin production.</title>
        <authorList>
            <person name="Fan W."/>
            <person name="Wang S."/>
            <person name="Wang H."/>
            <person name="Wang A."/>
            <person name="Jiang F."/>
            <person name="Liu H."/>
            <person name="Zhao H."/>
            <person name="Xu D."/>
            <person name="Zhang Y."/>
        </authorList>
    </citation>
    <scope>NUCLEOTIDE SEQUENCE [LARGE SCALE GENOMIC DNA]</scope>
    <source>
        <strain evidence="2">cv. Punajuju</strain>
    </source>
</reference>
<gene>
    <name evidence="1" type="ORF">L2E82_47875</name>
</gene>
<sequence length="295" mass="32985">MKPKSCNVDDDWRRWIGPLTTAIRGGGSQAQTTSTTTIGGGGYDQLIPVASDQFYKFYNSFLIVIIQFPLPDLSLTFVDILVSMTEVVTSVLSEYAPPFGSAPSLTESDDEVRLAPPLSTMSIDASVPARFTTHRLSVLTQGQNIMGVKQLLKNLNAFPLAEENLLQKAQSDAVGKKIAFYSGQILFKFKCWEMVVDLKHGETLPIHINMSFPSLPYQDAIDISGKHEVDLDTNIWKLRLNKDRVIIGTEYLSDLVEKGHMTHKHVYSLDKPPKALLVHVFRRSKSQLDIRHHGM</sequence>